<feature type="domain" description="Ice-binding protein C-terminal" evidence="2">
    <location>
        <begin position="146"/>
        <end position="168"/>
    </location>
</feature>
<accession>A0A5K8A124</accession>
<dbReference type="Pfam" id="PF07589">
    <property type="entry name" value="PEP-CTERM"/>
    <property type="match status" value="1"/>
</dbReference>
<feature type="chain" id="PRO_5024291839" description="Ice-binding protein C-terminal domain-containing protein" evidence="1">
    <location>
        <begin position="22"/>
        <end position="173"/>
    </location>
</feature>
<evidence type="ECO:0000313" key="4">
    <source>
        <dbReference type="Proteomes" id="UP000425960"/>
    </source>
</evidence>
<sequence>MKKCLFILLTLLIFPMASANAIVITYNATDLGSGLWQYDYNVSDYDFDADYGFQIFYEYGLYENITPVSSPSDWDVIAYDPDLIFDSPDDGAYDALALVDGASLAESFSVQFNWLGTGNPNGQYFEVYSPDYAFVDSGDSVPGTAPVPEPTTMVLLGTGLIGLAGYRKKIKKS</sequence>
<dbReference type="KEGG" id="dov:DSCO28_68510"/>
<dbReference type="AlphaFoldDB" id="A0A5K8A124"/>
<protein>
    <recommendedName>
        <fullName evidence="2">Ice-binding protein C-terminal domain-containing protein</fullName>
    </recommendedName>
</protein>
<evidence type="ECO:0000313" key="3">
    <source>
        <dbReference type="EMBL" id="BBO86285.1"/>
    </source>
</evidence>
<evidence type="ECO:0000259" key="2">
    <source>
        <dbReference type="Pfam" id="PF07589"/>
    </source>
</evidence>
<evidence type="ECO:0000256" key="1">
    <source>
        <dbReference type="SAM" id="SignalP"/>
    </source>
</evidence>
<reference evidence="3 4" key="1">
    <citation type="submission" date="2019-11" db="EMBL/GenBank/DDBJ databases">
        <title>Comparative genomics of hydrocarbon-degrading Desulfosarcina strains.</title>
        <authorList>
            <person name="Watanabe M."/>
            <person name="Kojima H."/>
            <person name="Fukui M."/>
        </authorList>
    </citation>
    <scope>NUCLEOTIDE SEQUENCE [LARGE SCALE GENOMIC DNA]</scope>
    <source>
        <strain evidence="3 4">28bB2T</strain>
    </source>
</reference>
<dbReference type="Proteomes" id="UP000425960">
    <property type="component" value="Chromosome"/>
</dbReference>
<gene>
    <name evidence="3" type="ORF">DSCO28_68510</name>
</gene>
<dbReference type="NCBIfam" id="TIGR02595">
    <property type="entry name" value="PEP_CTERM"/>
    <property type="match status" value="1"/>
</dbReference>
<proteinExistence type="predicted"/>
<feature type="signal peptide" evidence="1">
    <location>
        <begin position="1"/>
        <end position="21"/>
    </location>
</feature>
<name>A0A5K8A124_9BACT</name>
<keyword evidence="1" id="KW-0732">Signal</keyword>
<dbReference type="RefSeq" id="WP_197910371.1">
    <property type="nucleotide sequence ID" value="NZ_AP021876.1"/>
</dbReference>
<dbReference type="EMBL" id="AP021876">
    <property type="protein sequence ID" value="BBO86285.1"/>
    <property type="molecule type" value="Genomic_DNA"/>
</dbReference>
<organism evidence="3 4">
    <name type="scientific">Desulfosarcina ovata subsp. sediminis</name>
    <dbReference type="NCBI Taxonomy" id="885957"/>
    <lineage>
        <taxon>Bacteria</taxon>
        <taxon>Pseudomonadati</taxon>
        <taxon>Thermodesulfobacteriota</taxon>
        <taxon>Desulfobacteria</taxon>
        <taxon>Desulfobacterales</taxon>
        <taxon>Desulfosarcinaceae</taxon>
        <taxon>Desulfosarcina</taxon>
    </lineage>
</organism>
<dbReference type="InterPro" id="IPR013424">
    <property type="entry name" value="Ice-binding_C"/>
</dbReference>